<evidence type="ECO:0000313" key="2">
    <source>
        <dbReference type="Proteomes" id="UP000095283"/>
    </source>
</evidence>
<dbReference type="AlphaFoldDB" id="A0A1I7WDX6"/>
<feature type="region of interest" description="Disordered" evidence="1">
    <location>
        <begin position="23"/>
        <end position="75"/>
    </location>
</feature>
<feature type="compositionally biased region" description="Polar residues" evidence="1">
    <location>
        <begin position="30"/>
        <end position="51"/>
    </location>
</feature>
<protein>
    <submittedName>
        <fullName evidence="3">Uncharacterized protein</fullName>
    </submittedName>
</protein>
<dbReference type="WBParaSite" id="Hba_03101">
    <property type="protein sequence ID" value="Hba_03101"/>
    <property type="gene ID" value="Hba_03101"/>
</dbReference>
<proteinExistence type="predicted"/>
<evidence type="ECO:0000256" key="1">
    <source>
        <dbReference type="SAM" id="MobiDB-lite"/>
    </source>
</evidence>
<organism evidence="2 3">
    <name type="scientific">Heterorhabditis bacteriophora</name>
    <name type="common">Entomopathogenic nematode worm</name>
    <dbReference type="NCBI Taxonomy" id="37862"/>
    <lineage>
        <taxon>Eukaryota</taxon>
        <taxon>Metazoa</taxon>
        <taxon>Ecdysozoa</taxon>
        <taxon>Nematoda</taxon>
        <taxon>Chromadorea</taxon>
        <taxon>Rhabditida</taxon>
        <taxon>Rhabditina</taxon>
        <taxon>Rhabditomorpha</taxon>
        <taxon>Strongyloidea</taxon>
        <taxon>Heterorhabditidae</taxon>
        <taxon>Heterorhabditis</taxon>
    </lineage>
</organism>
<reference evidence="3" key="1">
    <citation type="submission" date="2016-11" db="UniProtKB">
        <authorList>
            <consortium name="WormBaseParasite"/>
        </authorList>
    </citation>
    <scope>IDENTIFICATION</scope>
</reference>
<keyword evidence="2" id="KW-1185">Reference proteome</keyword>
<sequence length="75" mass="8020">MQSIFALTFYDLLPSLGSVSDSFPHLESADQLNSSASTGISGNPNAPSPVNTPHAEELPSLSSKWSAEYKEQHEA</sequence>
<evidence type="ECO:0000313" key="3">
    <source>
        <dbReference type="WBParaSite" id="Hba_03101"/>
    </source>
</evidence>
<dbReference type="Proteomes" id="UP000095283">
    <property type="component" value="Unplaced"/>
</dbReference>
<name>A0A1I7WDX6_HETBA</name>
<accession>A0A1I7WDX6</accession>